<dbReference type="EMBL" id="LAZR01024424">
    <property type="protein sequence ID" value="KKL75174.1"/>
    <property type="molecule type" value="Genomic_DNA"/>
</dbReference>
<reference evidence="1" key="1">
    <citation type="journal article" date="2015" name="Nature">
        <title>Complex archaea that bridge the gap between prokaryotes and eukaryotes.</title>
        <authorList>
            <person name="Spang A."/>
            <person name="Saw J.H."/>
            <person name="Jorgensen S.L."/>
            <person name="Zaremba-Niedzwiedzka K."/>
            <person name="Martijn J."/>
            <person name="Lind A.E."/>
            <person name="van Eijk R."/>
            <person name="Schleper C."/>
            <person name="Guy L."/>
            <person name="Ettema T.J."/>
        </authorList>
    </citation>
    <scope>NUCLEOTIDE SEQUENCE</scope>
</reference>
<name>A0A0F9EM91_9ZZZZ</name>
<gene>
    <name evidence="1" type="ORF">LCGC14_2057530</name>
</gene>
<accession>A0A0F9EM91</accession>
<protein>
    <submittedName>
        <fullName evidence="1">Uncharacterized protein</fullName>
    </submittedName>
</protein>
<organism evidence="1">
    <name type="scientific">marine sediment metagenome</name>
    <dbReference type="NCBI Taxonomy" id="412755"/>
    <lineage>
        <taxon>unclassified sequences</taxon>
        <taxon>metagenomes</taxon>
        <taxon>ecological metagenomes</taxon>
    </lineage>
</organism>
<comment type="caution">
    <text evidence="1">The sequence shown here is derived from an EMBL/GenBank/DDBJ whole genome shotgun (WGS) entry which is preliminary data.</text>
</comment>
<evidence type="ECO:0000313" key="1">
    <source>
        <dbReference type="EMBL" id="KKL75174.1"/>
    </source>
</evidence>
<proteinExistence type="predicted"/>
<dbReference type="AlphaFoldDB" id="A0A0F9EM91"/>
<sequence>MIIEQPKARKCGDCEKKIQFQEFLRENPSIDNERGRELFEDPIITVYCTECFLKRPERPFKTNRRYYYRKGLVNRDKY</sequence>